<evidence type="ECO:0000313" key="1">
    <source>
        <dbReference type="EMBL" id="MFC4541041.1"/>
    </source>
</evidence>
<dbReference type="PROSITE" id="PS51257">
    <property type="entry name" value="PROKAR_LIPOPROTEIN"/>
    <property type="match status" value="1"/>
</dbReference>
<name>A0ABD5PKC9_9EURY</name>
<dbReference type="EMBL" id="JBHSFA010000002">
    <property type="protein sequence ID" value="MFC4541041.1"/>
    <property type="molecule type" value="Genomic_DNA"/>
</dbReference>
<dbReference type="AlphaFoldDB" id="A0ABD5PKC9"/>
<accession>A0ABD5PKC9</accession>
<comment type="caution">
    <text evidence="1">The sequence shown here is derived from an EMBL/GenBank/DDBJ whole genome shotgun (WGS) entry which is preliminary data.</text>
</comment>
<reference evidence="1 2" key="1">
    <citation type="journal article" date="2019" name="Int. J. Syst. Evol. Microbiol.">
        <title>The Global Catalogue of Microorganisms (GCM) 10K type strain sequencing project: providing services to taxonomists for standard genome sequencing and annotation.</title>
        <authorList>
            <consortium name="The Broad Institute Genomics Platform"/>
            <consortium name="The Broad Institute Genome Sequencing Center for Infectious Disease"/>
            <person name="Wu L."/>
            <person name="Ma J."/>
        </authorList>
    </citation>
    <scope>NUCLEOTIDE SEQUENCE [LARGE SCALE GENOMIC DNA]</scope>
    <source>
        <strain evidence="1 2">WLHS5</strain>
    </source>
</reference>
<gene>
    <name evidence="1" type="ORF">ACFO5R_03745</name>
</gene>
<proteinExistence type="predicted"/>
<dbReference type="Proteomes" id="UP001595898">
    <property type="component" value="Unassembled WGS sequence"/>
</dbReference>
<dbReference type="Gene3D" id="2.60.120.380">
    <property type="match status" value="1"/>
</dbReference>
<dbReference type="RefSeq" id="WP_250139190.1">
    <property type="nucleotide sequence ID" value="NZ_JALIQP010000001.1"/>
</dbReference>
<evidence type="ECO:0000313" key="2">
    <source>
        <dbReference type="Proteomes" id="UP001595898"/>
    </source>
</evidence>
<sequence>MHRRSFIGVAVAVAVAGCSEVTGAIGIGDDGIDETLEDEKTAEFSAEAGDEYTVTVDVERVDEGTAVSVQVAKIGEGPLVAQSIEDSATLDVTIETDGEHVITVTNGAAHVTLEAA</sequence>
<organism evidence="1 2">
    <name type="scientific">Halosolutus amylolyticus</name>
    <dbReference type="NCBI Taxonomy" id="2932267"/>
    <lineage>
        <taxon>Archaea</taxon>
        <taxon>Methanobacteriati</taxon>
        <taxon>Methanobacteriota</taxon>
        <taxon>Stenosarchaea group</taxon>
        <taxon>Halobacteria</taxon>
        <taxon>Halobacteriales</taxon>
        <taxon>Natrialbaceae</taxon>
        <taxon>Halosolutus</taxon>
    </lineage>
</organism>
<keyword evidence="2" id="KW-1185">Reference proteome</keyword>
<protein>
    <submittedName>
        <fullName evidence="1">Uncharacterized protein</fullName>
    </submittedName>
</protein>